<comment type="caution">
    <text evidence="2">The sequence shown here is derived from an EMBL/GenBank/DDBJ whole genome shotgun (WGS) entry which is preliminary data.</text>
</comment>
<reference evidence="2" key="1">
    <citation type="submission" date="2019-03" db="EMBL/GenBank/DDBJ databases">
        <title>Single cell metagenomics reveals metabolic interactions within the superorganism composed of flagellate Streblomastix strix and complex community of Bacteroidetes bacteria on its surface.</title>
        <authorList>
            <person name="Treitli S.C."/>
            <person name="Kolisko M."/>
            <person name="Husnik F."/>
            <person name="Keeling P."/>
            <person name="Hampl V."/>
        </authorList>
    </citation>
    <scope>NUCLEOTIDE SEQUENCE</scope>
    <source>
        <strain evidence="2">STM</strain>
    </source>
</reference>
<evidence type="ECO:0000313" key="2">
    <source>
        <dbReference type="EMBL" id="KAA6321698.1"/>
    </source>
</evidence>
<sequence length="291" mass="33771">METNIVSYFDGDIVELHYWLKNQTHSMDAFVQNKCDYEFLHVIDGIAKIFDLEVIIETEPLGNGGIKRWFRIIYDIENKKAAITGVIVLTLAVGVFTTPITTALSEITKQLVEKIFEDKKIKELEEEKLKEEIKNLKLDSELKAIQISENKNIAKRKSTFYEVLEKYSNAEQISITIENKDKNPISDEIVIHRNNYKEYIIISDYLDPIQDETALIEIISPVLKKGDYKWRGIYKGEILSFNMKSNEFKTLVQTGLEFKNGSSINCFLEIERKIDTKGDEKILNYNIIRHC</sequence>
<feature type="coiled-coil region" evidence="1">
    <location>
        <begin position="112"/>
        <end position="141"/>
    </location>
</feature>
<organism evidence="2">
    <name type="scientific">termite gut metagenome</name>
    <dbReference type="NCBI Taxonomy" id="433724"/>
    <lineage>
        <taxon>unclassified sequences</taxon>
        <taxon>metagenomes</taxon>
        <taxon>organismal metagenomes</taxon>
    </lineage>
</organism>
<name>A0A5J4QL56_9ZZZZ</name>
<keyword evidence="1" id="KW-0175">Coiled coil</keyword>
<evidence type="ECO:0000256" key="1">
    <source>
        <dbReference type="SAM" id="Coils"/>
    </source>
</evidence>
<dbReference type="EMBL" id="SNRY01003241">
    <property type="protein sequence ID" value="KAA6321698.1"/>
    <property type="molecule type" value="Genomic_DNA"/>
</dbReference>
<accession>A0A5J4QL56</accession>
<protein>
    <submittedName>
        <fullName evidence="2">Uncharacterized protein</fullName>
    </submittedName>
</protein>
<proteinExistence type="predicted"/>
<dbReference type="AlphaFoldDB" id="A0A5J4QL56"/>
<gene>
    <name evidence="2" type="ORF">EZS27_028680</name>
</gene>